<dbReference type="AlphaFoldDB" id="A0A1M5MNA3"/>
<dbReference type="InterPro" id="IPR010559">
    <property type="entry name" value="Sig_transdc_His_kin_internal"/>
</dbReference>
<feature type="transmembrane region" description="Helical" evidence="1">
    <location>
        <begin position="151"/>
        <end position="172"/>
    </location>
</feature>
<name>A0A1M5MNA3_9FLAO</name>
<dbReference type="Pfam" id="PF06580">
    <property type="entry name" value="His_kinase"/>
    <property type="match status" value="1"/>
</dbReference>
<gene>
    <name evidence="3" type="ORF">SAMN05443633_1237</name>
</gene>
<keyword evidence="3" id="KW-0418">Kinase</keyword>
<proteinExistence type="predicted"/>
<feature type="domain" description="Signal transduction histidine kinase internal region" evidence="2">
    <location>
        <begin position="200"/>
        <end position="274"/>
    </location>
</feature>
<dbReference type="PANTHER" id="PTHR34220">
    <property type="entry name" value="SENSOR HISTIDINE KINASE YPDA"/>
    <property type="match status" value="1"/>
</dbReference>
<organism evidence="3 4">
    <name type="scientific">Chryseobacterium arachidis</name>
    <dbReference type="NCBI Taxonomy" id="1416778"/>
    <lineage>
        <taxon>Bacteria</taxon>
        <taxon>Pseudomonadati</taxon>
        <taxon>Bacteroidota</taxon>
        <taxon>Flavobacteriia</taxon>
        <taxon>Flavobacteriales</taxon>
        <taxon>Weeksellaceae</taxon>
        <taxon>Chryseobacterium group</taxon>
        <taxon>Chryseobacterium</taxon>
    </lineage>
</organism>
<dbReference type="GO" id="GO:0016020">
    <property type="term" value="C:membrane"/>
    <property type="evidence" value="ECO:0007669"/>
    <property type="project" value="InterPro"/>
</dbReference>
<keyword evidence="1" id="KW-0812">Transmembrane</keyword>
<dbReference type="InterPro" id="IPR050640">
    <property type="entry name" value="Bact_2-comp_sensor_kinase"/>
</dbReference>
<keyword evidence="1" id="KW-0472">Membrane</keyword>
<evidence type="ECO:0000313" key="4">
    <source>
        <dbReference type="Proteomes" id="UP000184518"/>
    </source>
</evidence>
<feature type="transmembrane region" description="Helical" evidence="1">
    <location>
        <begin position="62"/>
        <end position="82"/>
    </location>
</feature>
<accession>A0A1M5MNA3</accession>
<feature type="transmembrane region" description="Helical" evidence="1">
    <location>
        <begin position="30"/>
        <end position="50"/>
    </location>
</feature>
<reference evidence="4" key="1">
    <citation type="submission" date="2016-11" db="EMBL/GenBank/DDBJ databases">
        <authorList>
            <person name="Varghese N."/>
            <person name="Submissions S."/>
        </authorList>
    </citation>
    <scope>NUCLEOTIDE SEQUENCE [LARGE SCALE GENOMIC DNA]</scope>
    <source>
        <strain evidence="4">DSM 27619</strain>
    </source>
</reference>
<dbReference type="Proteomes" id="UP000184518">
    <property type="component" value="Unassembled WGS sequence"/>
</dbReference>
<evidence type="ECO:0000259" key="2">
    <source>
        <dbReference type="Pfam" id="PF06580"/>
    </source>
</evidence>
<protein>
    <submittedName>
        <fullName evidence="3">Histidine kinase</fullName>
    </submittedName>
</protein>
<dbReference type="STRING" id="1416778.SAMN05443633_1237"/>
<dbReference type="GO" id="GO:0000155">
    <property type="term" value="F:phosphorelay sensor kinase activity"/>
    <property type="evidence" value="ECO:0007669"/>
    <property type="project" value="InterPro"/>
</dbReference>
<dbReference type="EMBL" id="FQUT01000023">
    <property type="protein sequence ID" value="SHG78522.1"/>
    <property type="molecule type" value="Genomic_DNA"/>
</dbReference>
<evidence type="ECO:0000256" key="1">
    <source>
        <dbReference type="SAM" id="Phobius"/>
    </source>
</evidence>
<dbReference type="PANTHER" id="PTHR34220:SF7">
    <property type="entry name" value="SENSOR HISTIDINE KINASE YPDA"/>
    <property type="match status" value="1"/>
</dbReference>
<keyword evidence="1" id="KW-1133">Transmembrane helix</keyword>
<keyword evidence="4" id="KW-1185">Reference proteome</keyword>
<evidence type="ECO:0000313" key="3">
    <source>
        <dbReference type="EMBL" id="SHG78522.1"/>
    </source>
</evidence>
<dbReference type="RefSeq" id="WP_072964176.1">
    <property type="nucleotide sequence ID" value="NZ_JBHSOO010000001.1"/>
</dbReference>
<sequence>MNASNQKISPFLEKVSQINFDKFYTPRNRFICHVCTWLFFSVLLFLNYSVELKLPFSSSLLLTARGTINNMTVFYLFFYVLVPRIFKSSVWGIFFILMCIPASIYIWLSVNYFQFVILHYFGIDIHEGALKEIISKNAKQPYFKAISYQNVFGNAMLVIYSFSPPFFVKILFDISRLFNRTIYFQKQTLDLKLQNLNIEKDFLKAQLNPHFLFNTLNNLYGLVVKKDPSAPEAIINISDLMAYTLYESNTEKVPVQKEIDFIQNYFYLERMRYSADKDITLEISVEDDIDNIQIAPLLSFTFIENAFKYGLKSAENNFLKISIDIVNNIFYFAIENNKEKNSVKKTSFGGIGVKNVEKRLNLIYPDNHELITEDRESSFFVSLSINLT</sequence>
<feature type="transmembrane region" description="Helical" evidence="1">
    <location>
        <begin position="89"/>
        <end position="108"/>
    </location>
</feature>
<keyword evidence="3" id="KW-0808">Transferase</keyword>
<dbReference type="OrthoDB" id="9809908at2"/>